<keyword evidence="3" id="KW-0349">Heme</keyword>
<dbReference type="SUPFAM" id="SSF56634">
    <property type="entry name" value="Heme-dependent catalase-like"/>
    <property type="match status" value="1"/>
</dbReference>
<evidence type="ECO:0000313" key="9">
    <source>
        <dbReference type="EMBL" id="VDM66759.1"/>
    </source>
</evidence>
<dbReference type="GO" id="GO:0005739">
    <property type="term" value="C:mitochondrion"/>
    <property type="evidence" value="ECO:0007669"/>
    <property type="project" value="TreeGrafter"/>
</dbReference>
<keyword evidence="4" id="KW-0479">Metal-binding</keyword>
<dbReference type="EMBL" id="UYYB01003662">
    <property type="protein sequence ID" value="VDM66759.1"/>
    <property type="molecule type" value="Genomic_DNA"/>
</dbReference>
<dbReference type="GO" id="GO:0004096">
    <property type="term" value="F:catalase activity"/>
    <property type="evidence" value="ECO:0007669"/>
    <property type="project" value="InterPro"/>
</dbReference>
<feature type="region of interest" description="Disordered" evidence="7">
    <location>
        <begin position="1"/>
        <end position="23"/>
    </location>
</feature>
<dbReference type="Proteomes" id="UP000270094">
    <property type="component" value="Unassembled WGS sequence"/>
</dbReference>
<dbReference type="GO" id="GO:0042542">
    <property type="term" value="P:response to hydrogen peroxide"/>
    <property type="evidence" value="ECO:0007669"/>
    <property type="project" value="TreeGrafter"/>
</dbReference>
<dbReference type="PANTHER" id="PTHR11465:SF9">
    <property type="entry name" value="CATALASE"/>
    <property type="match status" value="1"/>
</dbReference>
<keyword evidence="5" id="KW-0560">Oxidoreductase</keyword>
<dbReference type="Gene3D" id="2.40.180.10">
    <property type="entry name" value="Catalase core domain"/>
    <property type="match status" value="1"/>
</dbReference>
<keyword evidence="10" id="KW-1185">Reference proteome</keyword>
<accession>A0A3P7IIV6</accession>
<organism evidence="9 10">
    <name type="scientific">Strongylus vulgaris</name>
    <name type="common">Blood worm</name>
    <dbReference type="NCBI Taxonomy" id="40348"/>
    <lineage>
        <taxon>Eukaryota</taxon>
        <taxon>Metazoa</taxon>
        <taxon>Ecdysozoa</taxon>
        <taxon>Nematoda</taxon>
        <taxon>Chromadorea</taxon>
        <taxon>Rhabditida</taxon>
        <taxon>Rhabditina</taxon>
        <taxon>Rhabditomorpha</taxon>
        <taxon>Strongyloidea</taxon>
        <taxon>Strongylidae</taxon>
        <taxon>Strongylus</taxon>
    </lineage>
</organism>
<keyword evidence="6" id="KW-0408">Iron</keyword>
<name>A0A3P7IIV6_STRVU</name>
<dbReference type="OrthoDB" id="5870455at2759"/>
<evidence type="ECO:0000256" key="7">
    <source>
        <dbReference type="SAM" id="MobiDB-lite"/>
    </source>
</evidence>
<evidence type="ECO:0000256" key="3">
    <source>
        <dbReference type="ARBA" id="ARBA00022617"/>
    </source>
</evidence>
<evidence type="ECO:0000313" key="10">
    <source>
        <dbReference type="Proteomes" id="UP000270094"/>
    </source>
</evidence>
<gene>
    <name evidence="9" type="ORF">SVUK_LOCUS1757</name>
</gene>
<comment type="similarity">
    <text evidence="1">Belongs to the catalase family.</text>
</comment>
<dbReference type="GO" id="GO:0042744">
    <property type="term" value="P:hydrogen peroxide catabolic process"/>
    <property type="evidence" value="ECO:0007669"/>
    <property type="project" value="TreeGrafter"/>
</dbReference>
<proteinExistence type="inferred from homology"/>
<dbReference type="AlphaFoldDB" id="A0A3P7IIV6"/>
<dbReference type="GO" id="GO:0005777">
    <property type="term" value="C:peroxisome"/>
    <property type="evidence" value="ECO:0007669"/>
    <property type="project" value="TreeGrafter"/>
</dbReference>
<evidence type="ECO:0000256" key="6">
    <source>
        <dbReference type="ARBA" id="ARBA00023004"/>
    </source>
</evidence>
<dbReference type="InterPro" id="IPR010582">
    <property type="entry name" value="Catalase_immune_responsive"/>
</dbReference>
<dbReference type="InterPro" id="IPR020835">
    <property type="entry name" value="Catalase_sf"/>
</dbReference>
<feature type="domain" description="Catalase immune-responsive" evidence="8">
    <location>
        <begin position="23"/>
        <end position="82"/>
    </location>
</feature>
<evidence type="ECO:0000256" key="5">
    <source>
        <dbReference type="ARBA" id="ARBA00023002"/>
    </source>
</evidence>
<dbReference type="InterPro" id="IPR018028">
    <property type="entry name" value="Catalase"/>
</dbReference>
<evidence type="ECO:0000256" key="1">
    <source>
        <dbReference type="ARBA" id="ARBA00005329"/>
    </source>
</evidence>
<dbReference type="GO" id="GO:0046872">
    <property type="term" value="F:metal ion binding"/>
    <property type="evidence" value="ECO:0007669"/>
    <property type="project" value="UniProtKB-KW"/>
</dbReference>
<protein>
    <recommendedName>
        <fullName evidence="8">Catalase immune-responsive domain-containing protein</fullName>
    </recommendedName>
</protein>
<reference evidence="9 10" key="1">
    <citation type="submission" date="2018-11" db="EMBL/GenBank/DDBJ databases">
        <authorList>
            <consortium name="Pathogen Informatics"/>
        </authorList>
    </citation>
    <scope>NUCLEOTIDE SEQUENCE [LARGE SCALE GENOMIC DNA]</scope>
</reference>
<dbReference type="GO" id="GO:0020037">
    <property type="term" value="F:heme binding"/>
    <property type="evidence" value="ECO:0007669"/>
    <property type="project" value="InterPro"/>
</dbReference>
<dbReference type="Pfam" id="PF06628">
    <property type="entry name" value="Catalase-rel"/>
    <property type="match status" value="1"/>
</dbReference>
<sequence length="96" mass="11237">CPRSAESKFSVSGDVDRHDPGTDDVFEQPRIFYKKVLNEQERTRMIENIFDTMKDCKSYIQDRAIQNFGKVDAELGNRIRKLVDTYNSKKQARPHI</sequence>
<evidence type="ECO:0000259" key="8">
    <source>
        <dbReference type="Pfam" id="PF06628"/>
    </source>
</evidence>
<evidence type="ECO:0000256" key="4">
    <source>
        <dbReference type="ARBA" id="ARBA00022723"/>
    </source>
</evidence>
<dbReference type="PANTHER" id="PTHR11465">
    <property type="entry name" value="CATALASE"/>
    <property type="match status" value="1"/>
</dbReference>
<keyword evidence="2" id="KW-0575">Peroxidase</keyword>
<evidence type="ECO:0000256" key="2">
    <source>
        <dbReference type="ARBA" id="ARBA00022559"/>
    </source>
</evidence>
<feature type="non-terminal residue" evidence="9">
    <location>
        <position position="1"/>
    </location>
</feature>